<dbReference type="Pfam" id="PF25873">
    <property type="entry name" value="WHD_MalT"/>
    <property type="match status" value="1"/>
</dbReference>
<evidence type="ECO:0000259" key="4">
    <source>
        <dbReference type="PROSITE" id="PS50043"/>
    </source>
</evidence>
<evidence type="ECO:0000256" key="1">
    <source>
        <dbReference type="ARBA" id="ARBA00023015"/>
    </source>
</evidence>
<sequence>MPRHRLRERLNRGAEAKLTLVAAPAGFGKTTLLADWLGEWVAAAPQAAAGGRAGAWLSLDQGDNRPASFWAYLIAALRTVVPDTGAHALSLMGAPQPPPVEAVLAPLVNELAAAPYDVVLVLDDFHVIDSSEIQARMAFLLDHLPRQVHVVIATRADPELPLARLRARGELVELRAADLRFTPDEAAAYLNEVMGLELAVEDIAALEGRTEGSIAALQLAALSMRGRDDVAGFIAGFAGDDRYIVDYLVEEVLRRQPERVRRFLLHTAVLDRLSGPLCDAVTGLDGGRAMLEALDRGNLFVVPLDDRRRWHRYHHLFGESERSTPVRPDLVEPLSERELDVLWLLGSDLGGPEIARELTVSLNTMRTHTRNIFAKLGVNNRREAVRRADELGLLSRSRRR</sequence>
<dbReference type="EMBL" id="CADCTC010000228">
    <property type="protein sequence ID" value="CAA9286302.1"/>
    <property type="molecule type" value="Genomic_DNA"/>
</dbReference>
<dbReference type="CDD" id="cd06170">
    <property type="entry name" value="LuxR_C_like"/>
    <property type="match status" value="1"/>
</dbReference>
<dbReference type="GO" id="GO:0006355">
    <property type="term" value="P:regulation of DNA-templated transcription"/>
    <property type="evidence" value="ECO:0007669"/>
    <property type="project" value="InterPro"/>
</dbReference>
<evidence type="ECO:0000256" key="3">
    <source>
        <dbReference type="ARBA" id="ARBA00023163"/>
    </source>
</evidence>
<dbReference type="SUPFAM" id="SSF46894">
    <property type="entry name" value="C-terminal effector domain of the bipartite response regulators"/>
    <property type="match status" value="1"/>
</dbReference>
<name>A0A6J4JSV0_9CHLR</name>
<gene>
    <name evidence="5" type="ORF">AVDCRST_MAG77-4779</name>
</gene>
<organism evidence="5">
    <name type="scientific">uncultured Chloroflexota bacterium</name>
    <dbReference type="NCBI Taxonomy" id="166587"/>
    <lineage>
        <taxon>Bacteria</taxon>
        <taxon>Bacillati</taxon>
        <taxon>Chloroflexota</taxon>
        <taxon>environmental samples</taxon>
    </lineage>
</organism>
<protein>
    <submittedName>
        <fullName evidence="5">Transcriptional activator of maltose regulon, MalT</fullName>
    </submittedName>
</protein>
<dbReference type="AlphaFoldDB" id="A0A6J4JSV0"/>
<dbReference type="InterPro" id="IPR036388">
    <property type="entry name" value="WH-like_DNA-bd_sf"/>
</dbReference>
<dbReference type="PRINTS" id="PR00038">
    <property type="entry name" value="HTHLUXR"/>
</dbReference>
<accession>A0A6J4JSV0</accession>
<evidence type="ECO:0000256" key="2">
    <source>
        <dbReference type="ARBA" id="ARBA00023125"/>
    </source>
</evidence>
<keyword evidence="1" id="KW-0805">Transcription regulation</keyword>
<keyword evidence="2" id="KW-0238">DNA-binding</keyword>
<dbReference type="InterPro" id="IPR016032">
    <property type="entry name" value="Sig_transdc_resp-reg_C-effctor"/>
</dbReference>
<dbReference type="SMART" id="SM00421">
    <property type="entry name" value="HTH_LUXR"/>
    <property type="match status" value="1"/>
</dbReference>
<dbReference type="PROSITE" id="PS50043">
    <property type="entry name" value="HTH_LUXR_2"/>
    <property type="match status" value="1"/>
</dbReference>
<dbReference type="InterPro" id="IPR059106">
    <property type="entry name" value="WHD_MalT"/>
</dbReference>
<dbReference type="PANTHER" id="PTHR44688:SF25">
    <property type="entry name" value="HTH LUXR-TYPE DOMAIN-CONTAINING PROTEIN"/>
    <property type="match status" value="1"/>
</dbReference>
<dbReference type="SUPFAM" id="SSF52540">
    <property type="entry name" value="P-loop containing nucleoside triphosphate hydrolases"/>
    <property type="match status" value="1"/>
</dbReference>
<dbReference type="Pfam" id="PF00196">
    <property type="entry name" value="GerE"/>
    <property type="match status" value="1"/>
</dbReference>
<dbReference type="InterPro" id="IPR000792">
    <property type="entry name" value="Tscrpt_reg_LuxR_C"/>
</dbReference>
<dbReference type="InterPro" id="IPR027417">
    <property type="entry name" value="P-loop_NTPase"/>
</dbReference>
<reference evidence="5" key="1">
    <citation type="submission" date="2020-02" db="EMBL/GenBank/DDBJ databases">
        <authorList>
            <person name="Meier V. D."/>
        </authorList>
    </citation>
    <scope>NUCLEOTIDE SEQUENCE</scope>
    <source>
        <strain evidence="5">AVDCRST_MAG77</strain>
    </source>
</reference>
<evidence type="ECO:0000313" key="5">
    <source>
        <dbReference type="EMBL" id="CAA9286302.1"/>
    </source>
</evidence>
<proteinExistence type="predicted"/>
<dbReference type="GO" id="GO:0003677">
    <property type="term" value="F:DNA binding"/>
    <property type="evidence" value="ECO:0007669"/>
    <property type="project" value="UniProtKB-KW"/>
</dbReference>
<dbReference type="PANTHER" id="PTHR44688">
    <property type="entry name" value="DNA-BINDING TRANSCRIPTIONAL ACTIVATOR DEVR_DOSR"/>
    <property type="match status" value="1"/>
</dbReference>
<feature type="domain" description="HTH luxR-type" evidence="4">
    <location>
        <begin position="327"/>
        <end position="392"/>
    </location>
</feature>
<dbReference type="Gene3D" id="3.40.50.300">
    <property type="entry name" value="P-loop containing nucleotide triphosphate hydrolases"/>
    <property type="match status" value="1"/>
</dbReference>
<dbReference type="Gene3D" id="1.10.10.10">
    <property type="entry name" value="Winged helix-like DNA-binding domain superfamily/Winged helix DNA-binding domain"/>
    <property type="match status" value="1"/>
</dbReference>
<keyword evidence="3" id="KW-0804">Transcription</keyword>